<dbReference type="InParanoid" id="A0A1X7V9R9"/>
<evidence type="ECO:0000313" key="3">
    <source>
        <dbReference type="EnsemblMetazoa" id="Aqu2.1.36756_001"/>
    </source>
</evidence>
<dbReference type="EnsemblMetazoa" id="Aqu2.1.36756_001">
    <property type="protein sequence ID" value="Aqu2.1.36756_001"/>
    <property type="gene ID" value="Aqu2.1.36756"/>
</dbReference>
<dbReference type="FunFam" id="1.10.340.70:FF:000001">
    <property type="entry name" value="Retrovirus-related Pol polyprotein from transposon gypsy-like Protein"/>
    <property type="match status" value="1"/>
</dbReference>
<accession>A0A1X7V9R9</accession>
<keyword evidence="1" id="KW-0472">Membrane</keyword>
<dbReference type="Gene3D" id="1.10.340.70">
    <property type="match status" value="1"/>
</dbReference>
<dbReference type="AlphaFoldDB" id="A0A1X7V9R9"/>
<keyword evidence="1" id="KW-1133">Transmembrane helix</keyword>
<organism evidence="3">
    <name type="scientific">Amphimedon queenslandica</name>
    <name type="common">Sponge</name>
    <dbReference type="NCBI Taxonomy" id="400682"/>
    <lineage>
        <taxon>Eukaryota</taxon>
        <taxon>Metazoa</taxon>
        <taxon>Porifera</taxon>
        <taxon>Demospongiae</taxon>
        <taxon>Heteroscleromorpha</taxon>
        <taxon>Haplosclerida</taxon>
        <taxon>Niphatidae</taxon>
        <taxon>Amphimedon</taxon>
    </lineage>
</organism>
<keyword evidence="1" id="KW-0812">Transmembrane</keyword>
<feature type="domain" description="Integrase zinc-binding" evidence="2">
    <location>
        <begin position="66"/>
        <end position="104"/>
    </location>
</feature>
<feature type="transmembrane region" description="Helical" evidence="1">
    <location>
        <begin position="99"/>
        <end position="120"/>
    </location>
</feature>
<evidence type="ECO:0000259" key="2">
    <source>
        <dbReference type="Pfam" id="PF17921"/>
    </source>
</evidence>
<dbReference type="InterPro" id="IPR041588">
    <property type="entry name" value="Integrase_H2C2"/>
</dbReference>
<protein>
    <recommendedName>
        <fullName evidence="2">Integrase zinc-binding domain-containing protein</fullName>
    </recommendedName>
</protein>
<evidence type="ECO:0000256" key="1">
    <source>
        <dbReference type="SAM" id="Phobius"/>
    </source>
</evidence>
<sequence>MADPILSQIITSLQKNSRKPQGGLWNQPQYRRWLQLWPQLLIKDGVLYRQYTQPLTVEKTIIPIAPFSLRASYLQQFYDAPLAGHLGFAKTLLRLKSKAYWVGMLLMLNHTVILVIFATGPSHLSLHKLP</sequence>
<reference evidence="3" key="1">
    <citation type="submission" date="2017-05" db="UniProtKB">
        <authorList>
            <consortium name="EnsemblMetazoa"/>
        </authorList>
    </citation>
    <scope>IDENTIFICATION</scope>
</reference>
<proteinExistence type="predicted"/>
<dbReference type="Pfam" id="PF17921">
    <property type="entry name" value="Integrase_H2C2"/>
    <property type="match status" value="1"/>
</dbReference>
<name>A0A1X7V9R9_AMPQE</name>